<dbReference type="Proteomes" id="UP000186583">
    <property type="component" value="Unassembled WGS sequence"/>
</dbReference>
<keyword evidence="3" id="KW-1185">Reference proteome</keyword>
<organism evidence="2 3">
    <name type="scientific">Colletotrichum chlorophyti</name>
    <dbReference type="NCBI Taxonomy" id="708187"/>
    <lineage>
        <taxon>Eukaryota</taxon>
        <taxon>Fungi</taxon>
        <taxon>Dikarya</taxon>
        <taxon>Ascomycota</taxon>
        <taxon>Pezizomycotina</taxon>
        <taxon>Sordariomycetes</taxon>
        <taxon>Hypocreomycetidae</taxon>
        <taxon>Glomerellales</taxon>
        <taxon>Glomerellaceae</taxon>
        <taxon>Colletotrichum</taxon>
    </lineage>
</organism>
<sequence>MLSQVFHVVAWALAIGYVMDASQLPAHLVIRNSPGKTSSDTLQAIQRRLFKAKVEGQKSNTVLDKSFDDAVLFKLYVDLTENHDAPFHSAQAVEIDKANLATQTSIQVISTRCYLKGKANAHLTIDGTFNATKVANDIGNEFQETFDNITTYALNYISGISKKLAYGLDADDFDFPPLNIDFDVDIAEFPQARLGFDFEGLELFMQLETPLSSGLAYMLNLFTSTTPLGSKIGDDLLLGVAFSIDLILSVESDINISNGFHIRLDDKVGFDLALFSKNVTSLSFNGGQFEFLPVIMNSAGTILKAILRTGITAGIKTFSPVDSKEIVLFNKTVEVPEASSRIEVGVFASIAELSTNVTTLPVADKDGCLLQVANTYQFALGAAADWRPHLGPVPSIQIPIFYTTLAAECTSRRVTSTTLASVSASATMPKRDEKLTTTTLTEKSLADLEEVCRNGDAHHGRGIWCSSCFSDGDAGCCAECCGLWFGGPLVDLNKWRAASIHPWPLPLGRMRPISWQARLKCVDKKVVVGVSAGVGAVVLAGII</sequence>
<evidence type="ECO:0000313" key="3">
    <source>
        <dbReference type="Proteomes" id="UP000186583"/>
    </source>
</evidence>
<dbReference type="OrthoDB" id="4733706at2759"/>
<gene>
    <name evidence="2" type="ORF">CCHL11_07916</name>
</gene>
<reference evidence="2 3" key="1">
    <citation type="submission" date="2016-11" db="EMBL/GenBank/DDBJ databases">
        <title>Draft Genome Assembly of Colletotrichum chlorophyti a pathogen of herbaceous plants.</title>
        <authorList>
            <person name="Gan P."/>
            <person name="Narusaka M."/>
            <person name="Tsushima A."/>
            <person name="Narusaka Y."/>
            <person name="Takano Y."/>
            <person name="Shirasu K."/>
        </authorList>
    </citation>
    <scope>NUCLEOTIDE SEQUENCE [LARGE SCALE GENOMIC DNA]</scope>
    <source>
        <strain evidence="2 3">NTL11</strain>
    </source>
</reference>
<evidence type="ECO:0000313" key="2">
    <source>
        <dbReference type="EMBL" id="OLN97744.1"/>
    </source>
</evidence>
<evidence type="ECO:0000256" key="1">
    <source>
        <dbReference type="SAM" id="SignalP"/>
    </source>
</evidence>
<dbReference type="AlphaFoldDB" id="A0A1Q8S8F7"/>
<dbReference type="EMBL" id="MPGH01000005">
    <property type="protein sequence ID" value="OLN97744.1"/>
    <property type="molecule type" value="Genomic_DNA"/>
</dbReference>
<comment type="caution">
    <text evidence="2">The sequence shown here is derived from an EMBL/GenBank/DDBJ whole genome shotgun (WGS) entry which is preliminary data.</text>
</comment>
<accession>A0A1Q8S8F7</accession>
<dbReference type="STRING" id="708187.A0A1Q8S8F7"/>
<protein>
    <submittedName>
        <fullName evidence="2">Uncharacterized protein</fullName>
    </submittedName>
</protein>
<proteinExistence type="predicted"/>
<feature type="signal peptide" evidence="1">
    <location>
        <begin position="1"/>
        <end position="21"/>
    </location>
</feature>
<name>A0A1Q8S8F7_9PEZI</name>
<feature type="non-terminal residue" evidence="2">
    <location>
        <position position="543"/>
    </location>
</feature>
<keyword evidence="1" id="KW-0732">Signal</keyword>
<feature type="chain" id="PRO_5013385263" evidence="1">
    <location>
        <begin position="22"/>
        <end position="543"/>
    </location>
</feature>